<organism evidence="1">
    <name type="scientific">Zea mays</name>
    <name type="common">Maize</name>
    <dbReference type="NCBI Taxonomy" id="4577"/>
    <lineage>
        <taxon>Eukaryota</taxon>
        <taxon>Viridiplantae</taxon>
        <taxon>Streptophyta</taxon>
        <taxon>Embryophyta</taxon>
        <taxon>Tracheophyta</taxon>
        <taxon>Spermatophyta</taxon>
        <taxon>Magnoliopsida</taxon>
        <taxon>Liliopsida</taxon>
        <taxon>Poales</taxon>
        <taxon>Poaceae</taxon>
        <taxon>PACMAD clade</taxon>
        <taxon>Panicoideae</taxon>
        <taxon>Andropogonodae</taxon>
        <taxon>Andropogoneae</taxon>
        <taxon>Tripsacinae</taxon>
        <taxon>Zea</taxon>
    </lineage>
</organism>
<name>C4J807_MAIZE</name>
<dbReference type="AlphaFoldDB" id="C4J807"/>
<dbReference type="EMBL" id="BT086954">
    <property type="protein sequence ID" value="ACR37307.1"/>
    <property type="molecule type" value="mRNA"/>
</dbReference>
<protein>
    <submittedName>
        <fullName evidence="1">Uncharacterized protein</fullName>
    </submittedName>
</protein>
<proteinExistence type="evidence at transcript level"/>
<reference evidence="1" key="1">
    <citation type="journal article" date="2009" name="PLoS Genet.">
        <title>Sequencing, mapping, and analysis of 27,455 maize full-length cDNAs.</title>
        <authorList>
            <person name="Soderlund C."/>
            <person name="Descour A."/>
            <person name="Kudrna D."/>
            <person name="Bomhoff M."/>
            <person name="Boyd L."/>
            <person name="Currie J."/>
            <person name="Angelova A."/>
            <person name="Collura K."/>
            <person name="Wissotski M."/>
            <person name="Ashley E."/>
            <person name="Morrow D."/>
            <person name="Fernandes J."/>
            <person name="Walbot V."/>
            <person name="Yu Y."/>
        </authorList>
    </citation>
    <scope>NUCLEOTIDE SEQUENCE</scope>
    <source>
        <strain evidence="1">B73</strain>
    </source>
</reference>
<reference evidence="1" key="2">
    <citation type="submission" date="2012-06" db="EMBL/GenBank/DDBJ databases">
        <authorList>
            <person name="Yu Y."/>
            <person name="Currie J."/>
            <person name="Lomeli R."/>
            <person name="Angelova A."/>
            <person name="Collura K."/>
            <person name="Wissotski M."/>
            <person name="Campos D."/>
            <person name="Kudrna D."/>
            <person name="Golser W."/>
            <person name="Ashely E."/>
            <person name="Descour A."/>
            <person name="Fernandes J."/>
            <person name="Soderlund C."/>
            <person name="Walbot V."/>
        </authorList>
    </citation>
    <scope>NUCLEOTIDE SEQUENCE</scope>
    <source>
        <strain evidence="1">B73</strain>
    </source>
</reference>
<accession>C4J807</accession>
<sequence>MLAQQVDELQQLAGGVGGVGVVHCRARVAQRPAR</sequence>
<evidence type="ECO:0000313" key="1">
    <source>
        <dbReference type="EMBL" id="ACR37307.1"/>
    </source>
</evidence>